<dbReference type="RefSeq" id="XP_005783963.1">
    <property type="nucleotide sequence ID" value="XM_005783906.1"/>
</dbReference>
<keyword evidence="2" id="KW-1185">Reference proteome</keyword>
<accession>A0A0D3K6Z9</accession>
<dbReference type="HOGENOM" id="CLU_1242102_0_0_1"/>
<evidence type="ECO:0000313" key="2">
    <source>
        <dbReference type="Proteomes" id="UP000013827"/>
    </source>
</evidence>
<dbReference type="PANTHER" id="PTHR45774:SF3">
    <property type="entry name" value="BTB (POZ) DOMAIN-CONTAINING 2B-RELATED"/>
    <property type="match status" value="1"/>
</dbReference>
<dbReference type="PaxDb" id="2903-EOD31534"/>
<evidence type="ECO:0008006" key="3">
    <source>
        <dbReference type="Google" id="ProtNLM"/>
    </source>
</evidence>
<organism evidence="1 2">
    <name type="scientific">Emiliania huxleyi (strain CCMP1516)</name>
    <dbReference type="NCBI Taxonomy" id="280463"/>
    <lineage>
        <taxon>Eukaryota</taxon>
        <taxon>Haptista</taxon>
        <taxon>Haptophyta</taxon>
        <taxon>Prymnesiophyceae</taxon>
        <taxon>Isochrysidales</taxon>
        <taxon>Noelaerhabdaceae</taxon>
        <taxon>Emiliania</taxon>
    </lineage>
</organism>
<proteinExistence type="predicted"/>
<evidence type="ECO:0000313" key="1">
    <source>
        <dbReference type="EnsemblProtists" id="EOD31534"/>
    </source>
</evidence>
<sequence>MIPLAPCDAGFTPTCEQAKGFGLCDATSSACDTTCVDEVKKACPVTCSLAPEETSGHELWTTGAAPPDYDQPAPAERDAAEITVPKTDLASFTAFIDYLCTDQLDLGEGEGEQARRALVLRELAQMYQVPRLERLCAQALQESVGPASAVPLLEAAHTTGDGRLLAQCRRYVADHAAEVRASGGVEQLRDLGVAKGLLGDALDQVAELKMGAARTAAGQRAAP</sequence>
<dbReference type="InterPro" id="IPR011333">
    <property type="entry name" value="SKP1/BTB/POZ_sf"/>
</dbReference>
<dbReference type="AlphaFoldDB" id="A0A0D3K6Z9"/>
<dbReference type="KEGG" id="ehx:EMIHUDRAFT_231698"/>
<protein>
    <recommendedName>
        <fullName evidence="3">BTB domain-containing protein</fullName>
    </recommendedName>
</protein>
<reference evidence="2" key="1">
    <citation type="journal article" date="2013" name="Nature">
        <title>Pan genome of the phytoplankton Emiliania underpins its global distribution.</title>
        <authorList>
            <person name="Read B.A."/>
            <person name="Kegel J."/>
            <person name="Klute M.J."/>
            <person name="Kuo A."/>
            <person name="Lefebvre S.C."/>
            <person name="Maumus F."/>
            <person name="Mayer C."/>
            <person name="Miller J."/>
            <person name="Monier A."/>
            <person name="Salamov A."/>
            <person name="Young J."/>
            <person name="Aguilar M."/>
            <person name="Claverie J.M."/>
            <person name="Frickenhaus S."/>
            <person name="Gonzalez K."/>
            <person name="Herman E.K."/>
            <person name="Lin Y.C."/>
            <person name="Napier J."/>
            <person name="Ogata H."/>
            <person name="Sarno A.F."/>
            <person name="Shmutz J."/>
            <person name="Schroeder D."/>
            <person name="de Vargas C."/>
            <person name="Verret F."/>
            <person name="von Dassow P."/>
            <person name="Valentin K."/>
            <person name="Van de Peer Y."/>
            <person name="Wheeler G."/>
            <person name="Dacks J.B."/>
            <person name="Delwiche C.F."/>
            <person name="Dyhrman S.T."/>
            <person name="Glockner G."/>
            <person name="John U."/>
            <person name="Richards T."/>
            <person name="Worden A.Z."/>
            <person name="Zhang X."/>
            <person name="Grigoriev I.V."/>
            <person name="Allen A.E."/>
            <person name="Bidle K."/>
            <person name="Borodovsky M."/>
            <person name="Bowler C."/>
            <person name="Brownlee C."/>
            <person name="Cock J.M."/>
            <person name="Elias M."/>
            <person name="Gladyshev V.N."/>
            <person name="Groth M."/>
            <person name="Guda C."/>
            <person name="Hadaegh A."/>
            <person name="Iglesias-Rodriguez M.D."/>
            <person name="Jenkins J."/>
            <person name="Jones B.M."/>
            <person name="Lawson T."/>
            <person name="Leese F."/>
            <person name="Lindquist E."/>
            <person name="Lobanov A."/>
            <person name="Lomsadze A."/>
            <person name="Malik S.B."/>
            <person name="Marsh M.E."/>
            <person name="Mackinder L."/>
            <person name="Mock T."/>
            <person name="Mueller-Roeber B."/>
            <person name="Pagarete A."/>
            <person name="Parker M."/>
            <person name="Probert I."/>
            <person name="Quesneville H."/>
            <person name="Raines C."/>
            <person name="Rensing S.A."/>
            <person name="Riano-Pachon D.M."/>
            <person name="Richier S."/>
            <person name="Rokitta S."/>
            <person name="Shiraiwa Y."/>
            <person name="Soanes D.M."/>
            <person name="van der Giezen M."/>
            <person name="Wahlund T.M."/>
            <person name="Williams B."/>
            <person name="Wilson W."/>
            <person name="Wolfe G."/>
            <person name="Wurch L.L."/>
        </authorList>
    </citation>
    <scope>NUCLEOTIDE SEQUENCE</scope>
</reference>
<dbReference type="PANTHER" id="PTHR45774">
    <property type="entry name" value="BTB/POZ DOMAIN-CONTAINING"/>
    <property type="match status" value="1"/>
</dbReference>
<reference evidence="1" key="2">
    <citation type="submission" date="2024-10" db="UniProtKB">
        <authorList>
            <consortium name="EnsemblProtists"/>
        </authorList>
    </citation>
    <scope>IDENTIFICATION</scope>
</reference>
<dbReference type="eggNOG" id="ENOG502T28T">
    <property type="taxonomic scope" value="Eukaryota"/>
</dbReference>
<dbReference type="SUPFAM" id="SSF54695">
    <property type="entry name" value="POZ domain"/>
    <property type="match status" value="1"/>
</dbReference>
<dbReference type="Gene3D" id="3.30.710.10">
    <property type="entry name" value="Potassium Channel Kv1.1, Chain A"/>
    <property type="match status" value="1"/>
</dbReference>
<dbReference type="GeneID" id="17276807"/>
<name>A0A0D3K6Z9_EMIH1</name>
<dbReference type="EnsemblProtists" id="EOD31534">
    <property type="protein sequence ID" value="EOD31534"/>
    <property type="gene ID" value="EMIHUDRAFT_231698"/>
</dbReference>
<dbReference type="Proteomes" id="UP000013827">
    <property type="component" value="Unassembled WGS sequence"/>
</dbReference>